<gene>
    <name evidence="1" type="ORF">H0235_017492</name>
</gene>
<proteinExistence type="predicted"/>
<dbReference type="EMBL" id="JACSDY010000023">
    <property type="protein sequence ID" value="KAF7390330.1"/>
    <property type="molecule type" value="Genomic_DNA"/>
</dbReference>
<organism evidence="1 2">
    <name type="scientific">Vespula pensylvanica</name>
    <name type="common">Western yellow jacket</name>
    <name type="synonym">Wasp</name>
    <dbReference type="NCBI Taxonomy" id="30213"/>
    <lineage>
        <taxon>Eukaryota</taxon>
        <taxon>Metazoa</taxon>
        <taxon>Ecdysozoa</taxon>
        <taxon>Arthropoda</taxon>
        <taxon>Hexapoda</taxon>
        <taxon>Insecta</taxon>
        <taxon>Pterygota</taxon>
        <taxon>Neoptera</taxon>
        <taxon>Endopterygota</taxon>
        <taxon>Hymenoptera</taxon>
        <taxon>Apocrita</taxon>
        <taxon>Aculeata</taxon>
        <taxon>Vespoidea</taxon>
        <taxon>Vespidae</taxon>
        <taxon>Vespinae</taxon>
        <taxon>Vespula</taxon>
    </lineage>
</organism>
<dbReference type="AlphaFoldDB" id="A0A834MYS8"/>
<comment type="caution">
    <text evidence="1">The sequence shown here is derived from an EMBL/GenBank/DDBJ whole genome shotgun (WGS) entry which is preliminary data.</text>
</comment>
<name>A0A834MYS8_VESPE</name>
<protein>
    <submittedName>
        <fullName evidence="1">Uncharacterized protein</fullName>
    </submittedName>
</protein>
<dbReference type="Proteomes" id="UP000600918">
    <property type="component" value="Unassembled WGS sequence"/>
</dbReference>
<sequence>MCRISGATLTRWRDCSPQRLLTMPYGRTVYMAIRSTESVACVVEETRACVKITALINMLVAIINDEGFILNKFSSITKLRRIVAYCIKFISNCKNKQDSKPVLRGSPTM</sequence>
<accession>A0A834MYS8</accession>
<evidence type="ECO:0000313" key="1">
    <source>
        <dbReference type="EMBL" id="KAF7390330.1"/>
    </source>
</evidence>
<evidence type="ECO:0000313" key="2">
    <source>
        <dbReference type="Proteomes" id="UP000600918"/>
    </source>
</evidence>
<reference evidence="1" key="1">
    <citation type="journal article" date="2020" name="G3 (Bethesda)">
        <title>High-Quality Assemblies for Three Invasive Social Wasps from the &lt;i&gt;Vespula&lt;/i&gt; Genus.</title>
        <authorList>
            <person name="Harrop T.W.R."/>
            <person name="Guhlin J."/>
            <person name="McLaughlin G.M."/>
            <person name="Permina E."/>
            <person name="Stockwell P."/>
            <person name="Gilligan J."/>
            <person name="Le Lec M.F."/>
            <person name="Gruber M.A.M."/>
            <person name="Quinn O."/>
            <person name="Lovegrove M."/>
            <person name="Duncan E.J."/>
            <person name="Remnant E.J."/>
            <person name="Van Eeckhoven J."/>
            <person name="Graham B."/>
            <person name="Knapp R.A."/>
            <person name="Langford K.W."/>
            <person name="Kronenberg Z."/>
            <person name="Press M.O."/>
            <person name="Eacker S.M."/>
            <person name="Wilson-Rankin E.E."/>
            <person name="Purcell J."/>
            <person name="Lester P.J."/>
            <person name="Dearden P.K."/>
        </authorList>
    </citation>
    <scope>NUCLEOTIDE SEQUENCE</scope>
    <source>
        <strain evidence="1">Volc-1</strain>
    </source>
</reference>
<keyword evidence="2" id="KW-1185">Reference proteome</keyword>